<organism evidence="1 2">
    <name type="scientific">Adlercreutzia mucosicola</name>
    <dbReference type="NCBI Taxonomy" id="580026"/>
    <lineage>
        <taxon>Bacteria</taxon>
        <taxon>Bacillati</taxon>
        <taxon>Actinomycetota</taxon>
        <taxon>Coriobacteriia</taxon>
        <taxon>Eggerthellales</taxon>
        <taxon>Eggerthellaceae</taxon>
        <taxon>Adlercreutzia</taxon>
    </lineage>
</organism>
<proteinExistence type="predicted"/>
<comment type="caution">
    <text evidence="1">The sequence shown here is derived from an EMBL/GenBank/DDBJ whole genome shotgun (WGS) entry which is preliminary data.</text>
</comment>
<evidence type="ECO:0000313" key="1">
    <source>
        <dbReference type="EMBL" id="MVX61076.1"/>
    </source>
</evidence>
<accession>A0A6N8JQM7</accession>
<gene>
    <name evidence="1" type="ORF">GKZ27_06375</name>
</gene>
<evidence type="ECO:0000313" key="2">
    <source>
        <dbReference type="Proteomes" id="UP000463388"/>
    </source>
</evidence>
<dbReference type="AlphaFoldDB" id="A0A6N8JQM7"/>
<dbReference type="Pfam" id="PF07892">
    <property type="entry name" value="DUF1667"/>
    <property type="match status" value="1"/>
</dbReference>
<reference evidence="1 2" key="1">
    <citation type="submission" date="2019-12" db="EMBL/GenBank/DDBJ databases">
        <title>Microbes associate with the intestines of laboratory mice.</title>
        <authorList>
            <person name="Navarre W."/>
            <person name="Wong E."/>
        </authorList>
    </citation>
    <scope>NUCLEOTIDE SEQUENCE [LARGE SCALE GENOMIC DNA]</scope>
    <source>
        <strain evidence="1 2">NM66_B29</strain>
    </source>
</reference>
<dbReference type="EMBL" id="WSRR01000013">
    <property type="protein sequence ID" value="MVX61076.1"/>
    <property type="molecule type" value="Genomic_DNA"/>
</dbReference>
<dbReference type="OrthoDB" id="9811531at2"/>
<dbReference type="InterPro" id="IPR012460">
    <property type="entry name" value="DUF1667"/>
</dbReference>
<dbReference type="SUPFAM" id="SSF160148">
    <property type="entry name" value="CPE0013-like"/>
    <property type="match status" value="1"/>
</dbReference>
<name>A0A6N8JQM7_9ACTN</name>
<protein>
    <submittedName>
        <fullName evidence="1">DUF1667 domain-containing protein</fullName>
    </submittedName>
</protein>
<dbReference type="Proteomes" id="UP000463388">
    <property type="component" value="Unassembled WGS sequence"/>
</dbReference>
<dbReference type="PANTHER" id="PTHR39450">
    <property type="entry name" value="MOLYBDOPTERIN OXIDOREDUCTASE, 4FE-4S CLUSTER-BINDING SUBUNIT"/>
    <property type="match status" value="1"/>
</dbReference>
<dbReference type="InterPro" id="IPR036593">
    <property type="entry name" value="CPE0013-like_sf"/>
</dbReference>
<dbReference type="PANTHER" id="PTHR39450:SF1">
    <property type="entry name" value="DUF1667 DOMAIN-CONTAINING PROTEIN"/>
    <property type="match status" value="1"/>
</dbReference>
<dbReference type="RefSeq" id="WP_160346016.1">
    <property type="nucleotide sequence ID" value="NZ_WSRR01000013.1"/>
</dbReference>
<sequence>MTADKTMRTVTCIQCPLGCMVSVGLADDGTVDSVEGAACARGRAFASEEAVRPVRVLTLTIPVQGSLVPLSVKTSKPVPKSCLQQVAGAVNELKVTLPIAAGDVLLANVCETGADIVATRSLG</sequence>
<dbReference type="Gene3D" id="3.10.530.10">
    <property type="entry name" value="CPE0013-like"/>
    <property type="match status" value="1"/>
</dbReference>
<keyword evidence="2" id="KW-1185">Reference proteome</keyword>